<proteinExistence type="predicted"/>
<evidence type="ECO:0000313" key="1">
    <source>
        <dbReference type="EMBL" id="JAD48548.1"/>
    </source>
</evidence>
<dbReference type="AlphaFoldDB" id="A0A0A9AF76"/>
<reference evidence="1" key="1">
    <citation type="submission" date="2014-09" db="EMBL/GenBank/DDBJ databases">
        <authorList>
            <person name="Magalhaes I.L.F."/>
            <person name="Oliveira U."/>
            <person name="Santos F.R."/>
            <person name="Vidigal T.H.D.A."/>
            <person name="Brescovit A.D."/>
            <person name="Santos A.J."/>
        </authorList>
    </citation>
    <scope>NUCLEOTIDE SEQUENCE</scope>
    <source>
        <tissue evidence="1">Shoot tissue taken approximately 20 cm above the soil surface</tissue>
    </source>
</reference>
<reference evidence="1" key="2">
    <citation type="journal article" date="2015" name="Data Brief">
        <title>Shoot transcriptome of the giant reed, Arundo donax.</title>
        <authorList>
            <person name="Barrero R.A."/>
            <person name="Guerrero F.D."/>
            <person name="Moolhuijzen P."/>
            <person name="Goolsby J.A."/>
            <person name="Tidwell J."/>
            <person name="Bellgard S.E."/>
            <person name="Bellgard M.I."/>
        </authorList>
    </citation>
    <scope>NUCLEOTIDE SEQUENCE</scope>
    <source>
        <tissue evidence="1">Shoot tissue taken approximately 20 cm above the soil surface</tissue>
    </source>
</reference>
<name>A0A0A9AF76_ARUDO</name>
<accession>A0A0A9AF76</accession>
<protein>
    <submittedName>
        <fullName evidence="1">Uncharacterized protein</fullName>
    </submittedName>
</protein>
<dbReference type="EMBL" id="GBRH01249347">
    <property type="protein sequence ID" value="JAD48548.1"/>
    <property type="molecule type" value="Transcribed_RNA"/>
</dbReference>
<sequence length="97" mass="9705">MSIFSADRSRDIILSSVPTGSVSLVSSSFGSCTGDISAVASVTTCTSGAAPAIFAFSVSSVTSDDCKFSAWVSEFVSIAVALSSVSSCRTSSALISS</sequence>
<organism evidence="1">
    <name type="scientific">Arundo donax</name>
    <name type="common">Giant reed</name>
    <name type="synonym">Donax arundinaceus</name>
    <dbReference type="NCBI Taxonomy" id="35708"/>
    <lineage>
        <taxon>Eukaryota</taxon>
        <taxon>Viridiplantae</taxon>
        <taxon>Streptophyta</taxon>
        <taxon>Embryophyta</taxon>
        <taxon>Tracheophyta</taxon>
        <taxon>Spermatophyta</taxon>
        <taxon>Magnoliopsida</taxon>
        <taxon>Liliopsida</taxon>
        <taxon>Poales</taxon>
        <taxon>Poaceae</taxon>
        <taxon>PACMAD clade</taxon>
        <taxon>Arundinoideae</taxon>
        <taxon>Arundineae</taxon>
        <taxon>Arundo</taxon>
    </lineage>
</organism>